<dbReference type="Proteomes" id="UP001396334">
    <property type="component" value="Unassembled WGS sequence"/>
</dbReference>
<dbReference type="SUPFAM" id="SSF56281">
    <property type="entry name" value="Metallo-hydrolase/oxidoreductase"/>
    <property type="match status" value="1"/>
</dbReference>
<evidence type="ECO:0000256" key="1">
    <source>
        <dbReference type="ARBA" id="ARBA00004123"/>
    </source>
</evidence>
<reference evidence="3 4" key="1">
    <citation type="journal article" date="2024" name="G3 (Bethesda)">
        <title>Genome assembly of Hibiscus sabdariffa L. provides insights into metabolisms of medicinal natural products.</title>
        <authorList>
            <person name="Kim T."/>
        </authorList>
    </citation>
    <scope>NUCLEOTIDE SEQUENCE [LARGE SCALE GENOMIC DNA]</scope>
    <source>
        <strain evidence="3">TK-2024</strain>
        <tissue evidence="3">Old leaves</tissue>
    </source>
</reference>
<sequence length="205" mass="23430">MKFTCLSKGGGFHFPPCHMLNVCGFRILLECPLDLSSLAIFSPVPVGLEVHEPLDSESVARKKQKIEKTLDANDLVRAEPWYKTVKNLHLWDPSFIDVVLISSPMGMLGLPFLTLSKDFSAKIYVTEATARIGQLMMEDLVSMHMELKQFYGPGDASFPRWMKWEDLEILPSELKKIALGKYCEELGAWMPLYRFFHLQQLECRS</sequence>
<evidence type="ECO:0000313" key="3">
    <source>
        <dbReference type="EMBL" id="KAK9015044.1"/>
    </source>
</evidence>
<proteinExistence type="predicted"/>
<gene>
    <name evidence="3" type="ORF">V6N11_006171</name>
</gene>
<evidence type="ECO:0000313" key="4">
    <source>
        <dbReference type="Proteomes" id="UP001396334"/>
    </source>
</evidence>
<comment type="subcellular location">
    <subcellularLocation>
        <location evidence="1">Nucleus</location>
    </subcellularLocation>
</comment>
<keyword evidence="4" id="KW-1185">Reference proteome</keyword>
<organism evidence="3 4">
    <name type="scientific">Hibiscus sabdariffa</name>
    <name type="common">roselle</name>
    <dbReference type="NCBI Taxonomy" id="183260"/>
    <lineage>
        <taxon>Eukaryota</taxon>
        <taxon>Viridiplantae</taxon>
        <taxon>Streptophyta</taxon>
        <taxon>Embryophyta</taxon>
        <taxon>Tracheophyta</taxon>
        <taxon>Spermatophyta</taxon>
        <taxon>Magnoliopsida</taxon>
        <taxon>eudicotyledons</taxon>
        <taxon>Gunneridae</taxon>
        <taxon>Pentapetalae</taxon>
        <taxon>rosids</taxon>
        <taxon>malvids</taxon>
        <taxon>Malvales</taxon>
        <taxon>Malvaceae</taxon>
        <taxon>Malvoideae</taxon>
        <taxon>Hibiscus</taxon>
    </lineage>
</organism>
<accession>A0ABR2RQB6</accession>
<name>A0ABR2RQB6_9ROSI</name>
<keyword evidence="2" id="KW-0539">Nucleus</keyword>
<dbReference type="InterPro" id="IPR036866">
    <property type="entry name" value="RibonucZ/Hydroxyglut_hydro"/>
</dbReference>
<dbReference type="PANTHER" id="PTHR46094">
    <property type="entry name" value="INTEGRATOR COMPLEX SUBUNIT 9"/>
    <property type="match status" value="1"/>
</dbReference>
<dbReference type="EMBL" id="JBBPBN010000021">
    <property type="protein sequence ID" value="KAK9015044.1"/>
    <property type="molecule type" value="Genomic_DNA"/>
</dbReference>
<dbReference type="InterPro" id="IPR027074">
    <property type="entry name" value="Integrator_9su"/>
</dbReference>
<evidence type="ECO:0000256" key="2">
    <source>
        <dbReference type="ARBA" id="ARBA00023242"/>
    </source>
</evidence>
<dbReference type="Gene3D" id="3.60.15.10">
    <property type="entry name" value="Ribonuclease Z/Hydroxyacylglutathione hydrolase-like"/>
    <property type="match status" value="1"/>
</dbReference>
<protein>
    <submittedName>
        <fullName evidence="3">Uncharacterized protein</fullName>
    </submittedName>
</protein>
<comment type="caution">
    <text evidence="3">The sequence shown here is derived from an EMBL/GenBank/DDBJ whole genome shotgun (WGS) entry which is preliminary data.</text>
</comment>
<dbReference type="PANTHER" id="PTHR46094:SF1">
    <property type="entry name" value="INTEGRATOR COMPLEX SUBUNIT 9"/>
    <property type="match status" value="1"/>
</dbReference>